<dbReference type="Proteomes" id="UP000184171">
    <property type="component" value="Unassembled WGS sequence"/>
</dbReference>
<dbReference type="STRING" id="1122189.SAMN02745165_00463"/>
<protein>
    <submittedName>
        <fullName evidence="2">Outer membrane lipoprotein-sorting protein</fullName>
    </submittedName>
</protein>
<dbReference type="OrthoDB" id="5405540at2"/>
<evidence type="ECO:0000313" key="3">
    <source>
        <dbReference type="Proteomes" id="UP000184171"/>
    </source>
</evidence>
<dbReference type="AlphaFoldDB" id="A0A1M6CAE2"/>
<dbReference type="PROSITE" id="PS51257">
    <property type="entry name" value="PROKAR_LIPOPROTEIN"/>
    <property type="match status" value="1"/>
</dbReference>
<dbReference type="EMBL" id="FQZT01000001">
    <property type="protein sequence ID" value="SHI57966.1"/>
    <property type="molecule type" value="Genomic_DNA"/>
</dbReference>
<keyword evidence="3" id="KW-1185">Reference proteome</keyword>
<proteinExistence type="predicted"/>
<accession>A0A1M6CAE2</accession>
<feature type="signal peptide" evidence="1">
    <location>
        <begin position="1"/>
        <end position="17"/>
    </location>
</feature>
<keyword evidence="1" id="KW-0732">Signal</keyword>
<organism evidence="2 3">
    <name type="scientific">Malonomonas rubra DSM 5091</name>
    <dbReference type="NCBI Taxonomy" id="1122189"/>
    <lineage>
        <taxon>Bacteria</taxon>
        <taxon>Pseudomonadati</taxon>
        <taxon>Thermodesulfobacteriota</taxon>
        <taxon>Desulfuromonadia</taxon>
        <taxon>Desulfuromonadales</taxon>
        <taxon>Geopsychrobacteraceae</taxon>
        <taxon>Malonomonas</taxon>
    </lineage>
</organism>
<sequence length="253" mass="28880">MRHLFALFLLLLISACAKPPQQIWTDLPSSDELLQRIEQTTGQVNSLDAAASVALTTAGKFFSSQQFLLLERPERLRTDILTGFGQLILQLTSDGEQLSVFVNTKVPGRFYRGEASPDNLARFTRIPLQPRELVKILLYSPPMIQYQRQEVKPGENNGLLLLLENSDMRQEVLFDAELRVIGCRYYSGNNLFLQVDYQRLDEEKQFPRTIRVELPEQQSRATVKFSDLKLNLEIPADKFHLQPPDGIPVEPLP</sequence>
<evidence type="ECO:0000256" key="1">
    <source>
        <dbReference type="SAM" id="SignalP"/>
    </source>
</evidence>
<reference evidence="2 3" key="1">
    <citation type="submission" date="2016-11" db="EMBL/GenBank/DDBJ databases">
        <authorList>
            <person name="Jaros S."/>
            <person name="Januszkiewicz K."/>
            <person name="Wedrychowicz H."/>
        </authorList>
    </citation>
    <scope>NUCLEOTIDE SEQUENCE [LARGE SCALE GENOMIC DNA]</scope>
    <source>
        <strain evidence="2 3">DSM 5091</strain>
    </source>
</reference>
<evidence type="ECO:0000313" key="2">
    <source>
        <dbReference type="EMBL" id="SHI57966.1"/>
    </source>
</evidence>
<keyword evidence="2" id="KW-0449">Lipoprotein</keyword>
<feature type="chain" id="PRO_5012680486" evidence="1">
    <location>
        <begin position="18"/>
        <end position="253"/>
    </location>
</feature>
<dbReference type="RefSeq" id="WP_072905120.1">
    <property type="nucleotide sequence ID" value="NZ_FQZT01000001.1"/>
</dbReference>
<dbReference type="Gene3D" id="2.50.20.10">
    <property type="entry name" value="Lipoprotein localisation LolA/LolB/LppX"/>
    <property type="match status" value="1"/>
</dbReference>
<name>A0A1M6CAE2_MALRU</name>
<gene>
    <name evidence="2" type="ORF">SAMN02745165_00463</name>
</gene>